<name>A0A5B7HM93_PORTR</name>
<accession>A0A5B7HM93</accession>
<gene>
    <name evidence="1" type="ORF">E2C01_064059</name>
</gene>
<reference evidence="1 2" key="1">
    <citation type="submission" date="2019-05" db="EMBL/GenBank/DDBJ databases">
        <title>Another draft genome of Portunus trituberculatus and its Hox gene families provides insights of decapod evolution.</title>
        <authorList>
            <person name="Jeong J.-H."/>
            <person name="Song I."/>
            <person name="Kim S."/>
            <person name="Choi T."/>
            <person name="Kim D."/>
            <person name="Ryu S."/>
            <person name="Kim W."/>
        </authorList>
    </citation>
    <scope>NUCLEOTIDE SEQUENCE [LARGE SCALE GENOMIC DNA]</scope>
    <source>
        <tissue evidence="1">Muscle</tissue>
    </source>
</reference>
<evidence type="ECO:0000313" key="1">
    <source>
        <dbReference type="EMBL" id="MPC69828.1"/>
    </source>
</evidence>
<sequence length="122" mass="13534">MMMRPGATRLHGDINTGCLAGGLAYASGKPCTRRTHTWTMFPSPIRRRLIIRIVFMMRKNSGGVTYLNRYSEGNLHLIPSPISPRGLHADLNGSLTSKYFLCTSPLAATTEARETVTMMMKC</sequence>
<dbReference type="EMBL" id="VSRR010030077">
    <property type="protein sequence ID" value="MPC69828.1"/>
    <property type="molecule type" value="Genomic_DNA"/>
</dbReference>
<comment type="caution">
    <text evidence="1">The sequence shown here is derived from an EMBL/GenBank/DDBJ whole genome shotgun (WGS) entry which is preliminary data.</text>
</comment>
<protein>
    <submittedName>
        <fullName evidence="1">Uncharacterized protein</fullName>
    </submittedName>
</protein>
<dbReference type="AlphaFoldDB" id="A0A5B7HM93"/>
<organism evidence="1 2">
    <name type="scientific">Portunus trituberculatus</name>
    <name type="common">Swimming crab</name>
    <name type="synonym">Neptunus trituberculatus</name>
    <dbReference type="NCBI Taxonomy" id="210409"/>
    <lineage>
        <taxon>Eukaryota</taxon>
        <taxon>Metazoa</taxon>
        <taxon>Ecdysozoa</taxon>
        <taxon>Arthropoda</taxon>
        <taxon>Crustacea</taxon>
        <taxon>Multicrustacea</taxon>
        <taxon>Malacostraca</taxon>
        <taxon>Eumalacostraca</taxon>
        <taxon>Eucarida</taxon>
        <taxon>Decapoda</taxon>
        <taxon>Pleocyemata</taxon>
        <taxon>Brachyura</taxon>
        <taxon>Eubrachyura</taxon>
        <taxon>Portunoidea</taxon>
        <taxon>Portunidae</taxon>
        <taxon>Portuninae</taxon>
        <taxon>Portunus</taxon>
    </lineage>
</organism>
<proteinExistence type="predicted"/>
<keyword evidence="2" id="KW-1185">Reference proteome</keyword>
<evidence type="ECO:0000313" key="2">
    <source>
        <dbReference type="Proteomes" id="UP000324222"/>
    </source>
</evidence>
<dbReference type="Proteomes" id="UP000324222">
    <property type="component" value="Unassembled WGS sequence"/>
</dbReference>